<dbReference type="PANTHER" id="PTHR13246">
    <property type="entry name" value="ENDO BETA N-ACETYLGLUCOSAMINIDASE"/>
    <property type="match status" value="1"/>
</dbReference>
<dbReference type="EMBL" id="JBHLZF010000002">
    <property type="protein sequence ID" value="MFB9898615.1"/>
    <property type="molecule type" value="Genomic_DNA"/>
</dbReference>
<feature type="domain" description="Cytosolic endo-beta-N-acetylglucosaminidase TIM barrel" evidence="2">
    <location>
        <begin position="115"/>
        <end position="423"/>
    </location>
</feature>
<evidence type="ECO:0000313" key="4">
    <source>
        <dbReference type="Proteomes" id="UP001589688"/>
    </source>
</evidence>
<dbReference type="Gene3D" id="2.60.120.200">
    <property type="match status" value="1"/>
</dbReference>
<organism evidence="3 4">
    <name type="scientific">Hallella seregens ATCC 51272</name>
    <dbReference type="NCBI Taxonomy" id="1336250"/>
    <lineage>
        <taxon>Bacteria</taxon>
        <taxon>Pseudomonadati</taxon>
        <taxon>Bacteroidota</taxon>
        <taxon>Bacteroidia</taxon>
        <taxon>Bacteroidales</taxon>
        <taxon>Prevotellaceae</taxon>
        <taxon>Hallella</taxon>
    </lineage>
</organism>
<dbReference type="InterPro" id="IPR026444">
    <property type="entry name" value="Secre_tail"/>
</dbReference>
<dbReference type="InterPro" id="IPR005201">
    <property type="entry name" value="TIM_ENGase"/>
</dbReference>
<accession>A0ABV5ZML0</accession>
<gene>
    <name evidence="3" type="ORF">ACFFK8_12635</name>
</gene>
<dbReference type="Gene3D" id="3.20.20.80">
    <property type="entry name" value="Glycosidases"/>
    <property type="match status" value="1"/>
</dbReference>
<dbReference type="Gene3D" id="2.60.120.260">
    <property type="entry name" value="Galactose-binding domain-like"/>
    <property type="match status" value="1"/>
</dbReference>
<protein>
    <submittedName>
        <fullName evidence="3">LamG-like jellyroll fold domain-containing protein</fullName>
    </submittedName>
</protein>
<dbReference type="Pfam" id="PF13385">
    <property type="entry name" value="Laminin_G_3"/>
    <property type="match status" value="1"/>
</dbReference>
<dbReference type="PANTHER" id="PTHR13246:SF1">
    <property type="entry name" value="CYTOSOLIC ENDO-BETA-N-ACETYLGLUCOSAMINIDASE"/>
    <property type="match status" value="1"/>
</dbReference>
<name>A0ABV5ZML0_9BACT</name>
<dbReference type="InterPro" id="IPR032979">
    <property type="entry name" value="ENGase"/>
</dbReference>
<sequence length="1264" mass="139901">MRKFYLLGSALLACAVGWAQRTPLHPLDIQTSDFDQLVSNFNAWKTGKTFGGVSKIDEQFFISRQRPLERIAGSLDYKADGEGDENRNLCLWVPLDDPTVTWKALPRYCFEGDNFSNWSYVTIHGNWTAPWLRVTAGLADVAHKNGVKVGCVMSVPWAQFVEVGSGANTYSAVFSMLCEKDNDGNFKNTEKFVKFLKYYGIDGVGVNSEFSSDANSMENIRNFFAECHTKAKEIGWNFQLHWYDGTNDYGSIQFDQGLNSNNALMFGSSKKVVTDMMFANYNWNKSVLTRSEQKAEELGRSSYDYYAGFDIQGRALRNLRWNDLLASKISIGFWGAHKQSLIHQSATDNGTSDVAIQKTYLDKQELIFSGGNRNPANTPSINMMCDLSNASLQNFHGLSRFLSAKSTIQAVPFVSRFNLGNGLVFRNDGQVAFNHKWHNIATQDIMPTWRWWIVDGSESAKNGGLVNADLTWNDSWFGGSCLQLSGQTALSRVKLFKTALTTQPTYNISVTYKVPSDTKTHAKLFVALKDKLTDYKEIDIPEAKTYGQWQTFTTTLGELGLSADDVISMIGITVADAPADYKMYVGEIAVRDPQKSFAPVAPEINEVEIIRGKGSSVDFKMRYSAKDESDGSKYYNDEVDTWYYEIFMQQENRPVQLLTATTSWAAYVVDAPLKSGFEGRNARFGVVAVSPDGLQKSDTTWTAYKQVPYDTPSTEVVIDMPVIKPGQSFTMSLEDEMAQPAQKWQLVNSQTGTVVYTAENTTKITTKIDEVGTYDLILTPSSGANIITRGKVVISPKATGKVPEIIDFAVDKHEVETGKDVTYNYTIDKGEGKVSRALTINDPDMLMIPGEMQVGKTYTYALWVKANKYAHDSQGTNLISKNTIADRWPHNNWGDLWVQVRPACTADAGSGWYGGDNNGSQHTENEVSFNTFGWLHHDSPWEEMMSTGYSLNPGVWNHIAVTQKGNQQAIFFNGKRVAYAEASSNNSRRENSSDARIDKSATANIFIGGGGVYKAGFNGWVDEVQVWNKALTEAEVLQAMQGYKAEEVPEGLQAYYTFETYNTADSTFANYGHGGEQYKARMVRTQGSGGEATGNAAYVTQEADNSTQGYPGIEGTMEIKATRTFSSPMTTISSEDDKAAVVKYNAAGTYSATLNVTNDWASDERTLEDAVIVSVPTSINAMSQESDLAIYPNPFVESVNFRFAEAGHYTVSIINAAGTVMQTNSFNAQAGKVISVTVTAPEGLYLVQVVKDGKVHKTVKVVKK</sequence>
<dbReference type="Pfam" id="PF03644">
    <property type="entry name" value="Glyco_hydro_85"/>
    <property type="match status" value="1"/>
</dbReference>
<dbReference type="SUPFAM" id="SSF49899">
    <property type="entry name" value="Concanavalin A-like lectins/glucanases"/>
    <property type="match status" value="1"/>
</dbReference>
<proteinExistence type="predicted"/>
<keyword evidence="1" id="KW-0732">Signal</keyword>
<keyword evidence="4" id="KW-1185">Reference proteome</keyword>
<dbReference type="NCBIfam" id="TIGR04183">
    <property type="entry name" value="Por_Secre_tail"/>
    <property type="match status" value="1"/>
</dbReference>
<comment type="caution">
    <text evidence="3">The sequence shown here is derived from an EMBL/GenBank/DDBJ whole genome shotgun (WGS) entry which is preliminary data.</text>
</comment>
<feature type="signal peptide" evidence="1">
    <location>
        <begin position="1"/>
        <end position="21"/>
    </location>
</feature>
<evidence type="ECO:0000256" key="1">
    <source>
        <dbReference type="SAM" id="SignalP"/>
    </source>
</evidence>
<evidence type="ECO:0000259" key="2">
    <source>
        <dbReference type="Pfam" id="PF03644"/>
    </source>
</evidence>
<reference evidence="3 4" key="1">
    <citation type="submission" date="2024-09" db="EMBL/GenBank/DDBJ databases">
        <authorList>
            <person name="Sun Q."/>
            <person name="Mori K."/>
        </authorList>
    </citation>
    <scope>NUCLEOTIDE SEQUENCE [LARGE SCALE GENOMIC DNA]</scope>
    <source>
        <strain evidence="3 4">ATCC 51272</strain>
    </source>
</reference>
<dbReference type="Proteomes" id="UP001589688">
    <property type="component" value="Unassembled WGS sequence"/>
</dbReference>
<feature type="chain" id="PRO_5047105700" evidence="1">
    <location>
        <begin position="22"/>
        <end position="1264"/>
    </location>
</feature>
<dbReference type="InterPro" id="IPR013320">
    <property type="entry name" value="ConA-like_dom_sf"/>
</dbReference>
<dbReference type="RefSeq" id="WP_027952361.1">
    <property type="nucleotide sequence ID" value="NZ_JADU01000017.1"/>
</dbReference>
<evidence type="ECO:0000313" key="3">
    <source>
        <dbReference type="EMBL" id="MFB9898615.1"/>
    </source>
</evidence>